<reference evidence="1 2" key="1">
    <citation type="submission" date="2016-11" db="EMBL/GenBank/DDBJ databases">
        <authorList>
            <person name="Jaros S."/>
            <person name="Januszkiewicz K."/>
            <person name="Wedrychowicz H."/>
        </authorList>
    </citation>
    <scope>NUCLEOTIDE SEQUENCE [LARGE SCALE GENOMIC DNA]</scope>
    <source>
        <strain evidence="1 2">DSM 24787</strain>
    </source>
</reference>
<sequence length="207" mass="23144">MMKPIIYLATIMIVMISSCKKAHYEWENYQYTAVPTVKIDTTKSALPTFQNAKVVFFNLNDPNLANEQFAFELNWEGFGREEVASIEVYASFNKAEASVPAYPLVISYPGNLYPNIAQFPLPSIVGAGDILHETVTAFPKSYSFTAAQLAAITNVNLANVAINDYFLFKFILNLKDGRRIVTFFNNIADEARGEPGDCRTGARFKRA</sequence>
<dbReference type="EMBL" id="FSRA01000001">
    <property type="protein sequence ID" value="SIN96028.1"/>
    <property type="molecule type" value="Genomic_DNA"/>
</dbReference>
<dbReference type="STRING" id="536979.SAMN04488055_2281"/>
<gene>
    <name evidence="1" type="ORF">SAMN04488055_2281</name>
</gene>
<evidence type="ECO:0000313" key="2">
    <source>
        <dbReference type="Proteomes" id="UP000185003"/>
    </source>
</evidence>
<name>A0A1N6FL87_9BACT</name>
<protein>
    <submittedName>
        <fullName evidence="1">Uncharacterized protein</fullName>
    </submittedName>
</protein>
<organism evidence="1 2">
    <name type="scientific">Chitinophaga niabensis</name>
    <dbReference type="NCBI Taxonomy" id="536979"/>
    <lineage>
        <taxon>Bacteria</taxon>
        <taxon>Pseudomonadati</taxon>
        <taxon>Bacteroidota</taxon>
        <taxon>Chitinophagia</taxon>
        <taxon>Chitinophagales</taxon>
        <taxon>Chitinophagaceae</taxon>
        <taxon>Chitinophaga</taxon>
    </lineage>
</organism>
<keyword evidence="2" id="KW-1185">Reference proteome</keyword>
<accession>A0A1N6FL87</accession>
<evidence type="ECO:0000313" key="1">
    <source>
        <dbReference type="EMBL" id="SIN96028.1"/>
    </source>
</evidence>
<proteinExistence type="predicted"/>
<dbReference type="Proteomes" id="UP000185003">
    <property type="component" value="Unassembled WGS sequence"/>
</dbReference>
<dbReference type="AlphaFoldDB" id="A0A1N6FL87"/>
<dbReference type="PROSITE" id="PS51257">
    <property type="entry name" value="PROKAR_LIPOPROTEIN"/>
    <property type="match status" value="1"/>
</dbReference>
<dbReference type="RefSeq" id="WP_074239345.1">
    <property type="nucleotide sequence ID" value="NZ_FSRA01000001.1"/>
</dbReference>